<reference evidence="2" key="2">
    <citation type="journal article" date="2015" name="Data Brief">
        <title>Shoot transcriptome of the giant reed, Arundo donax.</title>
        <authorList>
            <person name="Barrero R.A."/>
            <person name="Guerrero F.D."/>
            <person name="Moolhuijzen P."/>
            <person name="Goolsby J.A."/>
            <person name="Tidwell J."/>
            <person name="Bellgard S.E."/>
            <person name="Bellgard M.I."/>
        </authorList>
    </citation>
    <scope>NUCLEOTIDE SEQUENCE</scope>
    <source>
        <tissue evidence="2">Shoot tissue taken approximately 20 cm above the soil surface</tissue>
    </source>
</reference>
<dbReference type="AlphaFoldDB" id="A0A0A8Z903"/>
<evidence type="ECO:0000256" key="1">
    <source>
        <dbReference type="SAM" id="MobiDB-lite"/>
    </source>
</evidence>
<feature type="region of interest" description="Disordered" evidence="1">
    <location>
        <begin position="1"/>
        <end position="24"/>
    </location>
</feature>
<organism evidence="2">
    <name type="scientific">Arundo donax</name>
    <name type="common">Giant reed</name>
    <name type="synonym">Donax arundinaceus</name>
    <dbReference type="NCBI Taxonomy" id="35708"/>
    <lineage>
        <taxon>Eukaryota</taxon>
        <taxon>Viridiplantae</taxon>
        <taxon>Streptophyta</taxon>
        <taxon>Embryophyta</taxon>
        <taxon>Tracheophyta</taxon>
        <taxon>Spermatophyta</taxon>
        <taxon>Magnoliopsida</taxon>
        <taxon>Liliopsida</taxon>
        <taxon>Poales</taxon>
        <taxon>Poaceae</taxon>
        <taxon>PACMAD clade</taxon>
        <taxon>Arundinoideae</taxon>
        <taxon>Arundineae</taxon>
        <taxon>Arundo</taxon>
    </lineage>
</organism>
<proteinExistence type="predicted"/>
<reference evidence="2" key="1">
    <citation type="submission" date="2014-09" db="EMBL/GenBank/DDBJ databases">
        <authorList>
            <person name="Magalhaes I.L.F."/>
            <person name="Oliveira U."/>
            <person name="Santos F.R."/>
            <person name="Vidigal T.H.D.A."/>
            <person name="Brescovit A.D."/>
            <person name="Santos A.J."/>
        </authorList>
    </citation>
    <scope>NUCLEOTIDE SEQUENCE</scope>
    <source>
        <tissue evidence="2">Shoot tissue taken approximately 20 cm above the soil surface</tissue>
    </source>
</reference>
<name>A0A0A8Z903_ARUDO</name>
<sequence>MLATPPPRRTSSRASPSPCFDTSE</sequence>
<dbReference type="EMBL" id="GBRH01262599">
    <property type="protein sequence ID" value="JAD35296.1"/>
    <property type="molecule type" value="Transcribed_RNA"/>
</dbReference>
<protein>
    <submittedName>
        <fullName evidence="2">Uncharacterized protein</fullName>
    </submittedName>
</protein>
<evidence type="ECO:0000313" key="2">
    <source>
        <dbReference type="EMBL" id="JAD35296.1"/>
    </source>
</evidence>
<accession>A0A0A8Z903</accession>